<dbReference type="SUPFAM" id="SSF48371">
    <property type="entry name" value="ARM repeat"/>
    <property type="match status" value="1"/>
</dbReference>
<sequence length="1088" mass="119400">MDQSSSVALRVAHSLSFLCDARANPSDLKHHESLLLSFSNEDINGYLNALCEVFFEKQGTYGGNEKESIESTRREESIRLAAALCMKTLVATKWKPRGGGVLRRTTSFPSSQATSQSPLATQQPPNLLTSETKNKFRHMIITTLRNQLPFPLTLPLQNSIQVLVAKIGRFDSIQENPELLPALLNSLPTSTFNASCFNKLLKELATQRLLLHKKNFAAISTASFPSLANLFVSTSATLGSQLNQTDAFYTHYNILAKILHKLVTHTLPSLVSIENTSKLLSVVLHTCQTTISTIMSKSPSPPQPNTPLYKILNRLTLISVDAQSNHPLPFAPYLTVHLNFFYEVLTTLSRQKPEGEPFPLQKVAINTCNFLCNVKSERGYDPTSSGAASSRGSAITSKGDASAEAAECNLKVAAASCHRFFTTEVCTILANIAICALMPLTRNDLEEWQNDPEAYMVTVEQATVSDDAHAAGQQLFLTLQESKIGRPLLSKFLLDFLLDYDSQLKAASLEAASISAPSVQFVGDLKVLQWDAIYSAAGIAASSLENQIDFIDWFCKALAPALTTIMQSPAASASDQNTVLPVLRHRIVWLLGCFVNALSDTLRPQIYNALVSVLNHDSVKSDAMVKLTCVQTLNGLFEDWDFDIPSFHSLSAPTIRGLYALLDRVEELESSTLILQTCSVLVARMGMTLGAEAANAVVLPLLQIWELAGDKNVLRKYVLTILTNVSAAVSAEEVTLLYPVVQPMLDLSTGGGNAHVYLTDDALRLWLALMRVAPEYNEGFHLLFPKISNIVVNMDWEHLKVCMLILESYIFVGGQTFWSQYAGELSKMYLSLVGNVKAKAATYIMLSVDALMRKFPLEGSQMLLEGGVYKSILNCCKDVISDAKEREPDIILVQWISVIGRGLIANRNAVAHGLFVTNASTYVCSPKEFLGLMLEKFDSTGYGWGKTGQIRRRVWACALASLLPGADGPVGGVAWEGTWDNLMLKNLDQVINVFVDVLTEDAAAAAAGSEGEQFYDSEEETLIGGAEEYEKKLRTEIANDPVVTVNLKAFVKSRIDGCAIAMGQDRWREAIESCEPVVVQQLMKLFVE</sequence>
<dbReference type="EMBL" id="BRXY01000060">
    <property type="protein sequence ID" value="GMH59672.1"/>
    <property type="molecule type" value="Genomic_DNA"/>
</dbReference>
<feature type="region of interest" description="Disordered" evidence="1">
    <location>
        <begin position="105"/>
        <end position="127"/>
    </location>
</feature>
<name>A0A9W7DYD1_9STRA</name>
<evidence type="ECO:0000256" key="1">
    <source>
        <dbReference type="SAM" id="MobiDB-lite"/>
    </source>
</evidence>
<keyword evidence="4" id="KW-1185">Reference proteome</keyword>
<gene>
    <name evidence="3" type="ORF">TrST_g2981</name>
</gene>
<protein>
    <recommendedName>
        <fullName evidence="2">Importin-7/11-like TPR repeats domain-containing protein</fullName>
    </recommendedName>
</protein>
<dbReference type="OrthoDB" id="361693at2759"/>
<accession>A0A9W7DYD1</accession>
<dbReference type="Gene3D" id="1.25.10.10">
    <property type="entry name" value="Leucine-rich Repeat Variant"/>
    <property type="match status" value="1"/>
</dbReference>
<dbReference type="AlphaFoldDB" id="A0A9W7DYD1"/>
<dbReference type="Proteomes" id="UP001165085">
    <property type="component" value="Unassembled WGS sequence"/>
</dbReference>
<evidence type="ECO:0000313" key="4">
    <source>
        <dbReference type="Proteomes" id="UP001165085"/>
    </source>
</evidence>
<dbReference type="InterPro" id="IPR016024">
    <property type="entry name" value="ARM-type_fold"/>
</dbReference>
<dbReference type="GO" id="GO:0005829">
    <property type="term" value="C:cytosol"/>
    <property type="evidence" value="ECO:0007669"/>
    <property type="project" value="TreeGrafter"/>
</dbReference>
<comment type="caution">
    <text evidence="3">The sequence shown here is derived from an EMBL/GenBank/DDBJ whole genome shotgun (WGS) entry which is preliminary data.</text>
</comment>
<organism evidence="3 4">
    <name type="scientific">Triparma strigata</name>
    <dbReference type="NCBI Taxonomy" id="1606541"/>
    <lineage>
        <taxon>Eukaryota</taxon>
        <taxon>Sar</taxon>
        <taxon>Stramenopiles</taxon>
        <taxon>Ochrophyta</taxon>
        <taxon>Bolidophyceae</taxon>
        <taxon>Parmales</taxon>
        <taxon>Triparmaceae</taxon>
        <taxon>Triparma</taxon>
    </lineage>
</organism>
<reference evidence="4" key="1">
    <citation type="journal article" date="2023" name="Commun. Biol.">
        <title>Genome analysis of Parmales, the sister group of diatoms, reveals the evolutionary specialization of diatoms from phago-mixotrophs to photoautotrophs.</title>
        <authorList>
            <person name="Ban H."/>
            <person name="Sato S."/>
            <person name="Yoshikawa S."/>
            <person name="Yamada K."/>
            <person name="Nakamura Y."/>
            <person name="Ichinomiya M."/>
            <person name="Sato N."/>
            <person name="Blanc-Mathieu R."/>
            <person name="Endo H."/>
            <person name="Kuwata A."/>
            <person name="Ogata H."/>
        </authorList>
    </citation>
    <scope>NUCLEOTIDE SEQUENCE [LARGE SCALE GENOMIC DNA]</scope>
    <source>
        <strain evidence="4">NIES 3701</strain>
    </source>
</reference>
<dbReference type="Pfam" id="PF25758">
    <property type="entry name" value="TPR_IPO11"/>
    <property type="match status" value="1"/>
</dbReference>
<dbReference type="GO" id="GO:0005635">
    <property type="term" value="C:nuclear envelope"/>
    <property type="evidence" value="ECO:0007669"/>
    <property type="project" value="TreeGrafter"/>
</dbReference>
<dbReference type="GO" id="GO:0006606">
    <property type="term" value="P:protein import into nucleus"/>
    <property type="evidence" value="ECO:0007669"/>
    <property type="project" value="TreeGrafter"/>
</dbReference>
<evidence type="ECO:0000313" key="3">
    <source>
        <dbReference type="EMBL" id="GMH59672.1"/>
    </source>
</evidence>
<dbReference type="InterPro" id="IPR058669">
    <property type="entry name" value="TPR_IPO7/11-like"/>
</dbReference>
<dbReference type="PANTHER" id="PTHR10997:SF7">
    <property type="entry name" value="IMPORTIN-11"/>
    <property type="match status" value="1"/>
</dbReference>
<evidence type="ECO:0000259" key="2">
    <source>
        <dbReference type="Pfam" id="PF25758"/>
    </source>
</evidence>
<proteinExistence type="predicted"/>
<dbReference type="PANTHER" id="PTHR10997">
    <property type="entry name" value="IMPORTIN-7, 8, 11"/>
    <property type="match status" value="1"/>
</dbReference>
<feature type="domain" description="Importin-7/11-like TPR repeats" evidence="2">
    <location>
        <begin position="718"/>
        <end position="1085"/>
    </location>
</feature>
<dbReference type="InterPro" id="IPR011989">
    <property type="entry name" value="ARM-like"/>
</dbReference>